<dbReference type="Proteomes" id="UP001345963">
    <property type="component" value="Unassembled WGS sequence"/>
</dbReference>
<dbReference type="EMBL" id="JAHUTI010080381">
    <property type="protein sequence ID" value="MED6258362.1"/>
    <property type="molecule type" value="Genomic_DNA"/>
</dbReference>
<keyword evidence="3" id="KW-1185">Reference proteome</keyword>
<evidence type="ECO:0000313" key="2">
    <source>
        <dbReference type="EMBL" id="MED6258362.1"/>
    </source>
</evidence>
<evidence type="ECO:0000313" key="3">
    <source>
        <dbReference type="Proteomes" id="UP001345963"/>
    </source>
</evidence>
<proteinExistence type="predicted"/>
<reference evidence="2 3" key="1">
    <citation type="submission" date="2021-07" db="EMBL/GenBank/DDBJ databases">
        <authorList>
            <person name="Palmer J.M."/>
        </authorList>
    </citation>
    <scope>NUCLEOTIDE SEQUENCE [LARGE SCALE GENOMIC DNA]</scope>
    <source>
        <strain evidence="2 3">AT_MEX2019</strain>
        <tissue evidence="2">Muscle</tissue>
    </source>
</reference>
<feature type="non-terminal residue" evidence="2">
    <location>
        <position position="62"/>
    </location>
</feature>
<evidence type="ECO:0000256" key="1">
    <source>
        <dbReference type="SAM" id="MobiDB-lite"/>
    </source>
</evidence>
<protein>
    <submittedName>
        <fullName evidence="2">Uncharacterized protein</fullName>
    </submittedName>
</protein>
<sequence>MGAYASRQTHSHVGNASRSPRCADGAQMNWWCHASLHTTSPLSPNPGKSEKLYLRVGPFTHE</sequence>
<comment type="caution">
    <text evidence="2">The sequence shown here is derived from an EMBL/GenBank/DDBJ whole genome shotgun (WGS) entry which is preliminary data.</text>
</comment>
<gene>
    <name evidence="2" type="ORF">ATANTOWER_006283</name>
</gene>
<feature type="compositionally biased region" description="Polar residues" evidence="1">
    <location>
        <begin position="1"/>
        <end position="18"/>
    </location>
</feature>
<feature type="region of interest" description="Disordered" evidence="1">
    <location>
        <begin position="1"/>
        <end position="22"/>
    </location>
</feature>
<accession>A0ABU7C5Z6</accession>
<organism evidence="2 3">
    <name type="scientific">Ataeniobius toweri</name>
    <dbReference type="NCBI Taxonomy" id="208326"/>
    <lineage>
        <taxon>Eukaryota</taxon>
        <taxon>Metazoa</taxon>
        <taxon>Chordata</taxon>
        <taxon>Craniata</taxon>
        <taxon>Vertebrata</taxon>
        <taxon>Euteleostomi</taxon>
        <taxon>Actinopterygii</taxon>
        <taxon>Neopterygii</taxon>
        <taxon>Teleostei</taxon>
        <taxon>Neoteleostei</taxon>
        <taxon>Acanthomorphata</taxon>
        <taxon>Ovalentaria</taxon>
        <taxon>Atherinomorphae</taxon>
        <taxon>Cyprinodontiformes</taxon>
        <taxon>Goodeidae</taxon>
        <taxon>Ataeniobius</taxon>
    </lineage>
</organism>
<name>A0ABU7C5Z6_9TELE</name>